<keyword evidence="7" id="KW-1185">Reference proteome</keyword>
<dbReference type="Pfam" id="PF02633">
    <property type="entry name" value="Creatininase"/>
    <property type="match status" value="1"/>
</dbReference>
<dbReference type="PANTHER" id="PTHR35005">
    <property type="entry name" value="3-DEHYDRO-SCYLLO-INOSOSE HYDROLASE"/>
    <property type="match status" value="1"/>
</dbReference>
<name>A0ABS6Z905_9ACTN</name>
<dbReference type="SUPFAM" id="SSF102215">
    <property type="entry name" value="Creatininase"/>
    <property type="match status" value="1"/>
</dbReference>
<keyword evidence="3" id="KW-0378">Hydrolase</keyword>
<dbReference type="InterPro" id="IPR024087">
    <property type="entry name" value="Creatininase-like_sf"/>
</dbReference>
<evidence type="ECO:0000313" key="7">
    <source>
        <dbReference type="Proteomes" id="UP000812013"/>
    </source>
</evidence>
<evidence type="ECO:0000313" key="6">
    <source>
        <dbReference type="EMBL" id="MBW5484245.1"/>
    </source>
</evidence>
<evidence type="ECO:0000256" key="5">
    <source>
        <dbReference type="ARBA" id="ARBA00024029"/>
    </source>
</evidence>
<organism evidence="6 7">
    <name type="scientific">Streptomyces bambusae</name>
    <dbReference type="NCBI Taxonomy" id="1550616"/>
    <lineage>
        <taxon>Bacteria</taxon>
        <taxon>Bacillati</taxon>
        <taxon>Actinomycetota</taxon>
        <taxon>Actinomycetes</taxon>
        <taxon>Kitasatosporales</taxon>
        <taxon>Streptomycetaceae</taxon>
        <taxon>Streptomyces</taxon>
    </lineage>
</organism>
<accession>A0ABS6Z905</accession>
<gene>
    <name evidence="6" type="ORF">GPJ59_20760</name>
</gene>
<keyword evidence="4" id="KW-0862">Zinc</keyword>
<comment type="caution">
    <text evidence="6">The sequence shown here is derived from an EMBL/GenBank/DDBJ whole genome shotgun (WGS) entry which is preliminary data.</text>
</comment>
<sequence length="289" mass="31409">MHGGYSVFAGTMADLTYPQVEAAAAAGACVLLPTGVIEQHGPHLPLGTDAYGAYQLCRMVKDELDRHRIPALIAPPVFWGINQVSGAFAGTFRTRPETAAALHFDIMESLATDGFQHIFVINHQGDIAHNRMLLDVVTRRHEEGSTGVVLIEPDFIADRLGEAAKTPALATFAMQPLFEGLELTGELGVHAEEIESALMMRWFPELVDHDAMTRLQPTGLGPQDLAEWRKGGEHARRVTPQGYFGAPSPRDPFLWRFYQRMAHAMADTVTSSLTGRAGGVQDAASGSVH</sequence>
<dbReference type="Proteomes" id="UP000812013">
    <property type="component" value="Unassembled WGS sequence"/>
</dbReference>
<evidence type="ECO:0000256" key="1">
    <source>
        <dbReference type="ARBA" id="ARBA00001947"/>
    </source>
</evidence>
<proteinExistence type="inferred from homology"/>
<comment type="cofactor">
    <cofactor evidence="1">
        <name>Zn(2+)</name>
        <dbReference type="ChEBI" id="CHEBI:29105"/>
    </cofactor>
</comment>
<dbReference type="EMBL" id="WTFF01000151">
    <property type="protein sequence ID" value="MBW5484245.1"/>
    <property type="molecule type" value="Genomic_DNA"/>
</dbReference>
<reference evidence="6 7" key="1">
    <citation type="submission" date="2019-12" db="EMBL/GenBank/DDBJ databases">
        <title>Genome sequence of Streptomyces bambusae.</title>
        <authorList>
            <person name="Bansal K."/>
            <person name="Choksket S."/>
            <person name="Korpole S."/>
            <person name="Patil P.B."/>
        </authorList>
    </citation>
    <scope>NUCLEOTIDE SEQUENCE [LARGE SCALE GENOMIC DNA]</scope>
    <source>
        <strain evidence="6 7">SK60</strain>
    </source>
</reference>
<evidence type="ECO:0000256" key="2">
    <source>
        <dbReference type="ARBA" id="ARBA00022723"/>
    </source>
</evidence>
<keyword evidence="2" id="KW-0479">Metal-binding</keyword>
<dbReference type="InterPro" id="IPR003785">
    <property type="entry name" value="Creatininase/forma_Hydrolase"/>
</dbReference>
<protein>
    <submittedName>
        <fullName evidence="6">Creatininase family protein</fullName>
    </submittedName>
</protein>
<dbReference type="Gene3D" id="3.40.50.10310">
    <property type="entry name" value="Creatininase"/>
    <property type="match status" value="1"/>
</dbReference>
<dbReference type="PANTHER" id="PTHR35005:SF1">
    <property type="entry name" value="2-AMINO-5-FORMYLAMINO-6-RIBOSYLAMINOPYRIMIDIN-4(3H)-ONE 5'-MONOPHOSPHATE DEFORMYLASE"/>
    <property type="match status" value="1"/>
</dbReference>
<evidence type="ECO:0000256" key="3">
    <source>
        <dbReference type="ARBA" id="ARBA00022801"/>
    </source>
</evidence>
<evidence type="ECO:0000256" key="4">
    <source>
        <dbReference type="ARBA" id="ARBA00022833"/>
    </source>
</evidence>
<comment type="similarity">
    <text evidence="5">Belongs to the creatininase superfamily.</text>
</comment>